<dbReference type="SUPFAM" id="SSF55486">
    <property type="entry name" value="Metalloproteases ('zincins'), catalytic domain"/>
    <property type="match status" value="1"/>
</dbReference>
<dbReference type="OrthoDB" id="7574679at2"/>
<dbReference type="Gene3D" id="3.40.390.10">
    <property type="entry name" value="Collagenase (Catalytic Domain)"/>
    <property type="match status" value="1"/>
</dbReference>
<dbReference type="InterPro" id="IPR013783">
    <property type="entry name" value="Ig-like_fold"/>
</dbReference>
<evidence type="ECO:0000256" key="1">
    <source>
        <dbReference type="ARBA" id="ARBA00022670"/>
    </source>
</evidence>
<evidence type="ECO:0000259" key="7">
    <source>
        <dbReference type="Pfam" id="PF01833"/>
    </source>
</evidence>
<reference evidence="9 10" key="1">
    <citation type="submission" date="2018-01" db="EMBL/GenBank/DDBJ databases">
        <title>The draft genome of Hanstruepera neustonica JCM19743.</title>
        <authorList>
            <person name="He R.-H."/>
            <person name="Du Z.-J."/>
        </authorList>
    </citation>
    <scope>NUCLEOTIDE SEQUENCE [LARGE SCALE GENOMIC DNA]</scope>
    <source>
        <strain evidence="9 10">JCM19743</strain>
    </source>
</reference>
<evidence type="ECO:0008006" key="11">
    <source>
        <dbReference type="Google" id="ProtNLM"/>
    </source>
</evidence>
<dbReference type="InterPro" id="IPR001818">
    <property type="entry name" value="Pept_M10_metallopeptidase"/>
</dbReference>
<keyword evidence="10" id="KW-1185">Reference proteome</keyword>
<dbReference type="AlphaFoldDB" id="A0A2K1DXI5"/>
<dbReference type="GO" id="GO:0006508">
    <property type="term" value="P:proteolysis"/>
    <property type="evidence" value="ECO:0007669"/>
    <property type="project" value="UniProtKB-KW"/>
</dbReference>
<gene>
    <name evidence="9" type="ORF">C1T31_09525</name>
</gene>
<dbReference type="Pfam" id="PF00413">
    <property type="entry name" value="Peptidase_M10"/>
    <property type="match status" value="1"/>
</dbReference>
<keyword evidence="2" id="KW-0479">Metal-binding</keyword>
<keyword evidence="4" id="KW-0378">Hydrolase</keyword>
<name>A0A2K1DXI5_9FLAO</name>
<dbReference type="Gene3D" id="2.60.40.10">
    <property type="entry name" value="Immunoglobulins"/>
    <property type="match status" value="1"/>
</dbReference>
<dbReference type="InterPro" id="IPR014756">
    <property type="entry name" value="Ig_E-set"/>
</dbReference>
<dbReference type="Pfam" id="PF18962">
    <property type="entry name" value="Por_Secre_tail"/>
    <property type="match status" value="1"/>
</dbReference>
<evidence type="ECO:0000259" key="6">
    <source>
        <dbReference type="Pfam" id="PF00413"/>
    </source>
</evidence>
<sequence length="586" mass="64111">MKPNLLFLSILMIFLPKVMISQELLVEISLQEQIAKASKVVEGEVVMSESFWNDAQDNIYTRHRIQISKVFKGVSANEIDIITLGGVVGLEAMVVSNALELDEGDMGVFILNDTPNSEFNRDNINSYIPYSDIQSFYKYSAELNLAANIFKSYSGIINNFHQVITTELGRPYTVISDSPIDSNINAINANRSSSSLPVISSFSSYNTTAGTKTILTINGSGFGTEMPTVGFCDANYGGALFYDVGPAQIVSWSDTEIEVEIPDRAGTGAVRVMNSDNQYGYSTTDLTVDFAQINLDYNNIAYQTQHINTNNEGGFTWQMNTDFESSLAVDPFVRGLDSWSCESGINWDVALNTTTANSSSNDGINVVTFDDASPLPPGVLGRCTSRYSGCPFNGEVKWYVDEMDIVFNSSINWNFSTSPPASNEVDFESVAVHELGHGQQLGHVINDAEVMHFSMAANVVSRTLSPNDIQGANDIQDRSSTIQICGQSLMEDSSCSTLSTTDVSFTDQIIIYPNPVTSGVINIKSANETRVENMRLYNTVGELITSKEFVNNGSVNQLHVSTLSTGLYVLQIETNQGIVSKKILLN</sequence>
<feature type="domain" description="Secretion system C-terminal sorting" evidence="8">
    <location>
        <begin position="511"/>
        <end position="584"/>
    </location>
</feature>
<dbReference type="GO" id="GO:0004222">
    <property type="term" value="F:metalloendopeptidase activity"/>
    <property type="evidence" value="ECO:0007669"/>
    <property type="project" value="InterPro"/>
</dbReference>
<evidence type="ECO:0000259" key="8">
    <source>
        <dbReference type="Pfam" id="PF18962"/>
    </source>
</evidence>
<dbReference type="NCBIfam" id="TIGR04183">
    <property type="entry name" value="Por_Secre_tail"/>
    <property type="match status" value="1"/>
</dbReference>
<evidence type="ECO:0000313" key="10">
    <source>
        <dbReference type="Proteomes" id="UP000236641"/>
    </source>
</evidence>
<feature type="domain" description="IPT/TIG" evidence="7">
    <location>
        <begin position="197"/>
        <end position="287"/>
    </location>
</feature>
<dbReference type="Proteomes" id="UP000236641">
    <property type="component" value="Unassembled WGS sequence"/>
</dbReference>
<dbReference type="GO" id="GO:0031012">
    <property type="term" value="C:extracellular matrix"/>
    <property type="evidence" value="ECO:0007669"/>
    <property type="project" value="InterPro"/>
</dbReference>
<dbReference type="EMBL" id="POWF01000006">
    <property type="protein sequence ID" value="PNQ72746.1"/>
    <property type="molecule type" value="Genomic_DNA"/>
</dbReference>
<dbReference type="Pfam" id="PF01833">
    <property type="entry name" value="TIG"/>
    <property type="match status" value="1"/>
</dbReference>
<dbReference type="InterPro" id="IPR024079">
    <property type="entry name" value="MetalloPept_cat_dom_sf"/>
</dbReference>
<proteinExistence type="predicted"/>
<dbReference type="GO" id="GO:0008270">
    <property type="term" value="F:zinc ion binding"/>
    <property type="evidence" value="ECO:0007669"/>
    <property type="project" value="InterPro"/>
</dbReference>
<evidence type="ECO:0000256" key="3">
    <source>
        <dbReference type="ARBA" id="ARBA00022729"/>
    </source>
</evidence>
<accession>A0A2K1DXI5</accession>
<feature type="domain" description="Peptidase M10 metallopeptidase" evidence="6">
    <location>
        <begin position="404"/>
        <end position="474"/>
    </location>
</feature>
<dbReference type="SUPFAM" id="SSF81296">
    <property type="entry name" value="E set domains"/>
    <property type="match status" value="1"/>
</dbReference>
<comment type="caution">
    <text evidence="9">The sequence shown here is derived from an EMBL/GenBank/DDBJ whole genome shotgun (WGS) entry which is preliminary data.</text>
</comment>
<keyword evidence="5" id="KW-0862">Zinc</keyword>
<protein>
    <recommendedName>
        <fullName evidence="11">Secretion system C-terminal sorting domain-containing protein</fullName>
    </recommendedName>
</protein>
<evidence type="ECO:0000256" key="5">
    <source>
        <dbReference type="ARBA" id="ARBA00022833"/>
    </source>
</evidence>
<dbReference type="RefSeq" id="WP_103052273.1">
    <property type="nucleotide sequence ID" value="NZ_POWF01000006.1"/>
</dbReference>
<keyword evidence="3" id="KW-0732">Signal</keyword>
<dbReference type="InterPro" id="IPR002909">
    <property type="entry name" value="IPT_dom"/>
</dbReference>
<dbReference type="InterPro" id="IPR026444">
    <property type="entry name" value="Secre_tail"/>
</dbReference>
<evidence type="ECO:0000256" key="2">
    <source>
        <dbReference type="ARBA" id="ARBA00022723"/>
    </source>
</evidence>
<organism evidence="9 10">
    <name type="scientific">Hanstruepera neustonica</name>
    <dbReference type="NCBI Taxonomy" id="1445657"/>
    <lineage>
        <taxon>Bacteria</taxon>
        <taxon>Pseudomonadati</taxon>
        <taxon>Bacteroidota</taxon>
        <taxon>Flavobacteriia</taxon>
        <taxon>Flavobacteriales</taxon>
        <taxon>Flavobacteriaceae</taxon>
        <taxon>Hanstruepera</taxon>
    </lineage>
</organism>
<evidence type="ECO:0000256" key="4">
    <source>
        <dbReference type="ARBA" id="ARBA00022801"/>
    </source>
</evidence>
<keyword evidence="1" id="KW-0645">Protease</keyword>
<evidence type="ECO:0000313" key="9">
    <source>
        <dbReference type="EMBL" id="PNQ72746.1"/>
    </source>
</evidence>